<evidence type="ECO:0000313" key="4">
    <source>
        <dbReference type="EMBL" id="HFW31838.1"/>
    </source>
</evidence>
<feature type="transmembrane region" description="Helical" evidence="1">
    <location>
        <begin position="250"/>
        <end position="271"/>
    </location>
</feature>
<dbReference type="InterPro" id="IPR029044">
    <property type="entry name" value="Nucleotide-diphossugar_trans"/>
</dbReference>
<dbReference type="EMBL" id="DTLB01000012">
    <property type="protein sequence ID" value="HFW31838.1"/>
    <property type="molecule type" value="Genomic_DNA"/>
</dbReference>
<protein>
    <submittedName>
        <fullName evidence="4">Glycosyltransferase</fullName>
    </submittedName>
</protein>
<dbReference type="CDD" id="cd04179">
    <property type="entry name" value="DPM_DPG-synthase_like"/>
    <property type="match status" value="1"/>
</dbReference>
<evidence type="ECO:0000259" key="3">
    <source>
        <dbReference type="Pfam" id="PF26629"/>
    </source>
</evidence>
<dbReference type="PANTHER" id="PTHR48090:SF7">
    <property type="entry name" value="RFBJ PROTEIN"/>
    <property type="match status" value="1"/>
</dbReference>
<dbReference type="Pfam" id="PF00535">
    <property type="entry name" value="Glycos_transf_2"/>
    <property type="match status" value="1"/>
</dbReference>
<keyword evidence="1" id="KW-1133">Transmembrane helix</keyword>
<dbReference type="InterPro" id="IPR001173">
    <property type="entry name" value="Glyco_trans_2-like"/>
</dbReference>
<feature type="domain" description="Glycosyltransferase 2-like" evidence="2">
    <location>
        <begin position="4"/>
        <end position="161"/>
    </location>
</feature>
<sequence length="363" mass="40612">MKVSVILPTKNEEKAIGAILNDCRKALEGFDYEIIVVDNSSDRTPEIAEEFGAKVIRNVEGYGRAYIEGLKVAEGDLVVMLDADGSYDPMEIPKLIEPIISKKADFVIGSRFLGEIRKGAMNPVHRLGNMLLTKMTNFLFKTTFTDVHSGMRAARKESIDSLRLSCEGMELATEMLAKAWIKGFKIVEVPITYHPRKGDSKLRTFRDGWRHLRLMLLLSPTHLFLIPAMLTLLAGLILILYVLLFEPIRTHTLVLASMLTMIGAQIFFFGVSSKIYSSKIGLSEEDRFVRFFRRYSILEEGLLLGTALIVAGLVLGYAILSAWIGAGYGELNAFNYAILSFLMIAVGIQVVFSTFFISSLWME</sequence>
<dbReference type="InterPro" id="IPR058718">
    <property type="entry name" value="Agl6_TM_C"/>
</dbReference>
<dbReference type="SUPFAM" id="SSF53448">
    <property type="entry name" value="Nucleotide-diphospho-sugar transferases"/>
    <property type="match status" value="1"/>
</dbReference>
<keyword evidence="4" id="KW-0808">Transferase</keyword>
<evidence type="ECO:0000256" key="1">
    <source>
        <dbReference type="SAM" id="Phobius"/>
    </source>
</evidence>
<comment type="caution">
    <text evidence="4">The sequence shown here is derived from an EMBL/GenBank/DDBJ whole genome shotgun (WGS) entry which is preliminary data.</text>
</comment>
<proteinExistence type="predicted"/>
<evidence type="ECO:0000259" key="2">
    <source>
        <dbReference type="Pfam" id="PF00535"/>
    </source>
</evidence>
<dbReference type="GO" id="GO:0016740">
    <property type="term" value="F:transferase activity"/>
    <property type="evidence" value="ECO:0007669"/>
    <property type="project" value="UniProtKB-KW"/>
</dbReference>
<keyword evidence="1" id="KW-0472">Membrane</keyword>
<feature type="domain" description="Low-salt glycan biosynthesis hexosyltransferase Agl6 C-terminal transmembrane region" evidence="3">
    <location>
        <begin position="272"/>
        <end position="360"/>
    </location>
</feature>
<keyword evidence="1" id="KW-0812">Transmembrane</keyword>
<feature type="transmembrane region" description="Helical" evidence="1">
    <location>
        <begin position="302"/>
        <end position="324"/>
    </location>
</feature>
<accession>A0A7C3M9S4</accession>
<dbReference type="Pfam" id="PF26629">
    <property type="entry name" value="GT2_TM_C"/>
    <property type="match status" value="1"/>
</dbReference>
<organism evidence="4">
    <name type="scientific">Archaeoglobus fulgidus</name>
    <dbReference type="NCBI Taxonomy" id="2234"/>
    <lineage>
        <taxon>Archaea</taxon>
        <taxon>Methanobacteriati</taxon>
        <taxon>Methanobacteriota</taxon>
        <taxon>Archaeoglobi</taxon>
        <taxon>Archaeoglobales</taxon>
        <taxon>Archaeoglobaceae</taxon>
        <taxon>Archaeoglobus</taxon>
    </lineage>
</organism>
<dbReference type="AlphaFoldDB" id="A0A7C3M9S4"/>
<name>A0A7C3M9S4_ARCFL</name>
<gene>
    <name evidence="4" type="ORF">ENW66_02640</name>
</gene>
<reference evidence="4" key="1">
    <citation type="journal article" date="2020" name="mSystems">
        <title>Genome- and Community-Level Interaction Insights into Carbon Utilization and Element Cycling Functions of Hydrothermarchaeota in Hydrothermal Sediment.</title>
        <authorList>
            <person name="Zhou Z."/>
            <person name="Liu Y."/>
            <person name="Xu W."/>
            <person name="Pan J."/>
            <person name="Luo Z.H."/>
            <person name="Li M."/>
        </authorList>
    </citation>
    <scope>NUCLEOTIDE SEQUENCE [LARGE SCALE GENOMIC DNA]</scope>
    <source>
        <strain evidence="4">SpSt-87</strain>
    </source>
</reference>
<dbReference type="Gene3D" id="3.90.550.10">
    <property type="entry name" value="Spore Coat Polysaccharide Biosynthesis Protein SpsA, Chain A"/>
    <property type="match status" value="1"/>
</dbReference>
<feature type="transmembrane region" description="Helical" evidence="1">
    <location>
        <begin position="223"/>
        <end position="244"/>
    </location>
</feature>
<dbReference type="InterPro" id="IPR050256">
    <property type="entry name" value="Glycosyltransferase_2"/>
</dbReference>
<dbReference type="PANTHER" id="PTHR48090">
    <property type="entry name" value="UNDECAPRENYL-PHOSPHATE 4-DEOXY-4-FORMAMIDO-L-ARABINOSE TRANSFERASE-RELATED"/>
    <property type="match status" value="1"/>
</dbReference>
<feature type="transmembrane region" description="Helical" evidence="1">
    <location>
        <begin position="336"/>
        <end position="361"/>
    </location>
</feature>